<dbReference type="InterPro" id="IPR007263">
    <property type="entry name" value="DCC1-like"/>
</dbReference>
<sequence length="134" mass="15425">MITVFYDGKCGLCSREINYFKNRQPLKSIAWCDIARDPSVLSQRNILQSEALMFMRVEDETGKVHSRVDAFIVMWGQFRGWRMLARFLSLPGVHALANTAYGYFARRRFEGYGHCKVAAENDGVTVPDLLRKNK</sequence>
<proteinExistence type="predicted"/>
<dbReference type="Proteomes" id="UP000320593">
    <property type="component" value="Unassembled WGS sequence"/>
</dbReference>
<reference evidence="1 2" key="1">
    <citation type="submission" date="2019-07" db="EMBL/GenBank/DDBJ databases">
        <title>Genomic Encyclopedia of Archaeal and Bacterial Type Strains, Phase II (KMG-II): from individual species to whole genera.</title>
        <authorList>
            <person name="Goeker M."/>
        </authorList>
    </citation>
    <scope>NUCLEOTIDE SEQUENCE [LARGE SCALE GENOMIC DNA]</scope>
    <source>
        <strain evidence="1 2">ATCC BAA-252</strain>
    </source>
</reference>
<dbReference type="RefSeq" id="WP_145345305.1">
    <property type="nucleotide sequence ID" value="NZ_SMLY01000078.1"/>
</dbReference>
<organism evidence="1 2">
    <name type="scientific">Roseibium hamelinense</name>
    <dbReference type="NCBI Taxonomy" id="150831"/>
    <lineage>
        <taxon>Bacteria</taxon>
        <taxon>Pseudomonadati</taxon>
        <taxon>Pseudomonadota</taxon>
        <taxon>Alphaproteobacteria</taxon>
        <taxon>Hyphomicrobiales</taxon>
        <taxon>Stappiaceae</taxon>
        <taxon>Roseibium</taxon>
    </lineage>
</organism>
<keyword evidence="2" id="KW-1185">Reference proteome</keyword>
<comment type="caution">
    <text evidence="1">The sequence shown here is derived from an EMBL/GenBank/DDBJ whole genome shotgun (WGS) entry which is preliminary data.</text>
</comment>
<dbReference type="PANTHER" id="PTHR34290:SF2">
    <property type="entry name" value="OS04G0668800 PROTEIN"/>
    <property type="match status" value="1"/>
</dbReference>
<dbReference type="GO" id="GO:0015035">
    <property type="term" value="F:protein-disulfide reductase activity"/>
    <property type="evidence" value="ECO:0007669"/>
    <property type="project" value="InterPro"/>
</dbReference>
<dbReference type="EMBL" id="VLLF01000008">
    <property type="protein sequence ID" value="TWI82689.1"/>
    <property type="molecule type" value="Genomic_DNA"/>
</dbReference>
<gene>
    <name evidence="1" type="ORF">JM93_03203</name>
</gene>
<evidence type="ECO:0000313" key="2">
    <source>
        <dbReference type="Proteomes" id="UP000320593"/>
    </source>
</evidence>
<protein>
    <submittedName>
        <fullName evidence="1">Putative DCC family thiol-disulfide oxidoreductase YuxK</fullName>
    </submittedName>
</protein>
<dbReference type="InterPro" id="IPR044691">
    <property type="entry name" value="DCC1_Trx"/>
</dbReference>
<accession>A0A562SN29</accession>
<dbReference type="Pfam" id="PF04134">
    <property type="entry name" value="DCC1-like"/>
    <property type="match status" value="1"/>
</dbReference>
<name>A0A562SN29_9HYPH</name>
<dbReference type="PANTHER" id="PTHR34290">
    <property type="entry name" value="SI:CH73-390P7.2"/>
    <property type="match status" value="1"/>
</dbReference>
<dbReference type="AlphaFoldDB" id="A0A562SN29"/>
<evidence type="ECO:0000313" key="1">
    <source>
        <dbReference type="EMBL" id="TWI82689.1"/>
    </source>
</evidence>
<dbReference type="OrthoDB" id="9801773at2"/>